<evidence type="ECO:0000313" key="3">
    <source>
        <dbReference type="Proteomes" id="UP000295511"/>
    </source>
</evidence>
<keyword evidence="3" id="KW-1185">Reference proteome</keyword>
<evidence type="ECO:0000259" key="1">
    <source>
        <dbReference type="PROSITE" id="PS51502"/>
    </source>
</evidence>
<dbReference type="AlphaFoldDB" id="A0A4V2ZSL3"/>
<dbReference type="EMBL" id="SMRU01000018">
    <property type="protein sequence ID" value="TDF93684.1"/>
    <property type="molecule type" value="Genomic_DNA"/>
</dbReference>
<feature type="domain" description="Stress-response A/B barrel" evidence="1">
    <location>
        <begin position="168"/>
        <end position="260"/>
    </location>
</feature>
<dbReference type="Pfam" id="PF07876">
    <property type="entry name" value="Dabb"/>
    <property type="match status" value="1"/>
</dbReference>
<gene>
    <name evidence="2" type="ORF">E1809_15770</name>
</gene>
<sequence>MTNFPVHTLDQLIDQDRAIDFPAFGHADAWAVGQRIVATARERSMPVTAAIWLGEQRVFHTGLKGTSADNDQWMERKAALVRRYDANSWLTTQRLLTYGIEEESARLGLDPLTHTLSGGGFPIRVRGTSVGVAVVSGISDDADHALVVEALQWRLDSQAAPEPAGAPIRHTVAFRLVHEPGSEAETQFLTTAAETLAAIDGVEHFEVNKQVSAKSDLRWQFSMLFADQAAYDAYNAHPAHVAFVKSHWQSEVAVFQEYDFVPHPGGR</sequence>
<dbReference type="InterPro" id="IPR038084">
    <property type="entry name" value="PduO/GlcC-like_sf"/>
</dbReference>
<comment type="caution">
    <text evidence="2">The sequence shown here is derived from an EMBL/GenBank/DDBJ whole genome shotgun (WGS) entry which is preliminary data.</text>
</comment>
<reference evidence="2 3" key="1">
    <citation type="submission" date="2019-03" db="EMBL/GenBank/DDBJ databases">
        <title>Whole genome sequence of Arthrobacter sp JH1-1.</title>
        <authorList>
            <person name="Trinh H.N."/>
        </authorList>
    </citation>
    <scope>NUCLEOTIDE SEQUENCE [LARGE SCALE GENOMIC DNA]</scope>
    <source>
        <strain evidence="2 3">JH1-1</strain>
    </source>
</reference>
<dbReference type="PANTHER" id="PTHR28255">
    <property type="match status" value="1"/>
</dbReference>
<dbReference type="Gene3D" id="3.30.70.100">
    <property type="match status" value="1"/>
</dbReference>
<name>A0A4V2ZSL3_9MICC</name>
<proteinExistence type="predicted"/>
<dbReference type="InterPro" id="IPR011008">
    <property type="entry name" value="Dimeric_a/b-barrel"/>
</dbReference>
<evidence type="ECO:0000313" key="2">
    <source>
        <dbReference type="EMBL" id="TDF93684.1"/>
    </source>
</evidence>
<organism evidence="2 3">
    <name type="scientific">Arthrobacter terricola</name>
    <dbReference type="NCBI Taxonomy" id="2547396"/>
    <lineage>
        <taxon>Bacteria</taxon>
        <taxon>Bacillati</taxon>
        <taxon>Actinomycetota</taxon>
        <taxon>Actinomycetes</taxon>
        <taxon>Micrococcales</taxon>
        <taxon>Micrococcaceae</taxon>
        <taxon>Arthrobacter</taxon>
    </lineage>
</organism>
<dbReference type="Gene3D" id="3.30.450.150">
    <property type="entry name" value="Haem-degrading domain"/>
    <property type="match status" value="1"/>
</dbReference>
<dbReference type="PROSITE" id="PS51502">
    <property type="entry name" value="S_R_A_B_BARREL"/>
    <property type="match status" value="1"/>
</dbReference>
<dbReference type="OrthoDB" id="9815315at2"/>
<dbReference type="PANTHER" id="PTHR28255:SF1">
    <property type="entry name" value="UPF0303 PROTEIN YBR137W"/>
    <property type="match status" value="1"/>
</dbReference>
<dbReference type="SUPFAM" id="SSF143744">
    <property type="entry name" value="GlcG-like"/>
    <property type="match status" value="1"/>
</dbReference>
<protein>
    <recommendedName>
        <fullName evidence="1">Stress-response A/B barrel domain-containing protein</fullName>
    </recommendedName>
</protein>
<dbReference type="Pfam" id="PF03928">
    <property type="entry name" value="HbpS-like"/>
    <property type="match status" value="1"/>
</dbReference>
<dbReference type="RefSeq" id="WP_133205188.1">
    <property type="nucleotide sequence ID" value="NZ_SMRU01000018.1"/>
</dbReference>
<dbReference type="InterPro" id="IPR005624">
    <property type="entry name" value="PduO/GlcC-like"/>
</dbReference>
<dbReference type="SMART" id="SM00886">
    <property type="entry name" value="Dabb"/>
    <property type="match status" value="1"/>
</dbReference>
<dbReference type="SUPFAM" id="SSF54909">
    <property type="entry name" value="Dimeric alpha+beta barrel"/>
    <property type="match status" value="1"/>
</dbReference>
<dbReference type="InterPro" id="IPR013097">
    <property type="entry name" value="Dabb"/>
</dbReference>
<dbReference type="Proteomes" id="UP000295511">
    <property type="component" value="Unassembled WGS sequence"/>
</dbReference>
<accession>A0A4V2ZSL3</accession>
<dbReference type="InterPro" id="IPR010371">
    <property type="entry name" value="YBR137W-like"/>
</dbReference>